<name>A0A7J6M7A0_PERCH</name>
<organism evidence="1 2">
    <name type="scientific">Perkinsus chesapeaki</name>
    <name type="common">Clam parasite</name>
    <name type="synonym">Perkinsus andrewsi</name>
    <dbReference type="NCBI Taxonomy" id="330153"/>
    <lineage>
        <taxon>Eukaryota</taxon>
        <taxon>Sar</taxon>
        <taxon>Alveolata</taxon>
        <taxon>Perkinsozoa</taxon>
        <taxon>Perkinsea</taxon>
        <taxon>Perkinsida</taxon>
        <taxon>Perkinsidae</taxon>
        <taxon>Perkinsus</taxon>
    </lineage>
</organism>
<evidence type="ECO:0000313" key="2">
    <source>
        <dbReference type="Proteomes" id="UP000591131"/>
    </source>
</evidence>
<reference evidence="1 2" key="1">
    <citation type="submission" date="2020-04" db="EMBL/GenBank/DDBJ databases">
        <title>Perkinsus chesapeaki whole genome sequence.</title>
        <authorList>
            <person name="Bogema D.R."/>
        </authorList>
    </citation>
    <scope>NUCLEOTIDE SEQUENCE [LARGE SCALE GENOMIC DNA]</scope>
    <source>
        <strain evidence="1">ATCC PRA-425</strain>
    </source>
</reference>
<gene>
    <name evidence="1" type="ORF">FOL47_003580</name>
</gene>
<comment type="caution">
    <text evidence="1">The sequence shown here is derived from an EMBL/GenBank/DDBJ whole genome shotgun (WGS) entry which is preliminary data.</text>
</comment>
<evidence type="ECO:0000313" key="1">
    <source>
        <dbReference type="EMBL" id="KAF4667448.1"/>
    </source>
</evidence>
<protein>
    <submittedName>
        <fullName evidence="1">Uncharacterized protein</fullName>
    </submittedName>
</protein>
<dbReference type="AlphaFoldDB" id="A0A7J6M7A0"/>
<dbReference type="Proteomes" id="UP000591131">
    <property type="component" value="Unassembled WGS sequence"/>
</dbReference>
<accession>A0A7J6M7A0</accession>
<proteinExistence type="predicted"/>
<dbReference type="OrthoDB" id="10397993at2759"/>
<dbReference type="EMBL" id="JAAPAO010000211">
    <property type="protein sequence ID" value="KAF4667448.1"/>
    <property type="molecule type" value="Genomic_DNA"/>
</dbReference>
<keyword evidence="2" id="KW-1185">Reference proteome</keyword>
<sequence>MYLSCEADIDQLNGELPLDARKWFTGLLDYTAFANLPSGVGCLPMMGQAPEELVGGPERPLEFWHYPVQTHPSDHRRGFIYSASRLEQRRPVSTVSVMGLHVASSLEVGHAVSRFWPNTTVHYMGHPCLHRDANHACQFKRMMMPSSPDHDWVGEVIWQIFEAETLHERDWALDEIIDKAFRAFEDPKSDLWICTGPLPLCYIISIVKPPSTTLIVHTCASLLWGTLPPAKGLRRAVLAFARQLLMDGKLLTDYELTALQYAWQTGLGGTRSVPVVHRGSWYLPEGAVWSPPLGPVMEVLVHRGRFWARPAGQIFLRALEAILVDASIELVYGNELMPEVSTFESWTNYSVVVLALNDVTMYTFVETLHLGIPMLISGPTFAARRQKSIKYGTIEEAYAECIGGNIDESAPFLDSLSVAEALLFSDISTLRERFPSEGEPWLFWDTVDELAEILLSLTVEKLVDMSSETLKLSRAIRNASRMFWSELVV</sequence>